<dbReference type="SUPFAM" id="SSF56059">
    <property type="entry name" value="Glutathione synthetase ATP-binding domain-like"/>
    <property type="match status" value="1"/>
</dbReference>
<feature type="binding site" evidence="11">
    <location>
        <begin position="341"/>
        <end position="342"/>
    </location>
    <ligand>
        <name>ATP</name>
        <dbReference type="ChEBI" id="CHEBI:30616"/>
    </ligand>
</feature>
<dbReference type="KEGG" id="gsn:YC6258_00988"/>
<organism evidence="13 14">
    <name type="scientific">Gynuella sunshinyii YC6258</name>
    <dbReference type="NCBI Taxonomy" id="1445510"/>
    <lineage>
        <taxon>Bacteria</taxon>
        <taxon>Pseudomonadati</taxon>
        <taxon>Pseudomonadota</taxon>
        <taxon>Gammaproteobacteria</taxon>
        <taxon>Oceanospirillales</taxon>
        <taxon>Saccharospirillaceae</taxon>
        <taxon>Gynuella</taxon>
    </lineage>
</organism>
<dbReference type="NCBIfam" id="TIGR00768">
    <property type="entry name" value="rimK_fam"/>
    <property type="match status" value="1"/>
</dbReference>
<evidence type="ECO:0000256" key="7">
    <source>
        <dbReference type="ARBA" id="ARBA00022917"/>
    </source>
</evidence>
<evidence type="ECO:0000256" key="11">
    <source>
        <dbReference type="HAMAP-Rule" id="MF_01552"/>
    </source>
</evidence>
<keyword evidence="3 11" id="KW-0479">Metal-binding</keyword>
<keyword evidence="6 11" id="KW-0460">Magnesium</keyword>
<dbReference type="Gene3D" id="3.30.470.20">
    <property type="entry name" value="ATP-grasp fold, B domain"/>
    <property type="match status" value="1"/>
</dbReference>
<keyword evidence="4 11" id="KW-0547">Nucleotide-binding</keyword>
<comment type="cofactor">
    <cofactor evidence="11">
        <name>Mg(2+)</name>
        <dbReference type="ChEBI" id="CHEBI:18420"/>
    </cofactor>
    <cofactor evidence="11">
        <name>Mn(2+)</name>
        <dbReference type="ChEBI" id="CHEBI:29035"/>
    </cofactor>
    <text evidence="11">Binds 2 magnesium or manganese ions per subunit.</text>
</comment>
<evidence type="ECO:0000256" key="6">
    <source>
        <dbReference type="ARBA" id="ARBA00022842"/>
    </source>
</evidence>
<dbReference type="Gene3D" id="3.40.50.20">
    <property type="match status" value="1"/>
</dbReference>
<dbReference type="HAMAP" id="MF_01552">
    <property type="entry name" value="RimK"/>
    <property type="match status" value="1"/>
</dbReference>
<feature type="binding site" evidence="11">
    <location>
        <position position="350"/>
    </location>
    <ligand>
        <name>ATP</name>
        <dbReference type="ChEBI" id="CHEBI:30616"/>
    </ligand>
</feature>
<reference evidence="13 14" key="1">
    <citation type="submission" date="2014-01" db="EMBL/GenBank/DDBJ databases">
        <title>Full genme sequencing of cellulolytic bacterium Gynuella sunshinyii YC6258T gen. nov., sp. nov.</title>
        <authorList>
            <person name="Khan H."/>
            <person name="Chung E.J."/>
            <person name="Chung Y.R."/>
        </authorList>
    </citation>
    <scope>NUCLEOTIDE SEQUENCE [LARGE SCALE GENOMIC DNA]</scope>
    <source>
        <strain evidence="13 14">YC6258</strain>
    </source>
</reference>
<dbReference type="GO" id="GO:0006412">
    <property type="term" value="P:translation"/>
    <property type="evidence" value="ECO:0007669"/>
    <property type="project" value="UniProtKB-KW"/>
</dbReference>
<feature type="binding site" evidence="11">
    <location>
        <position position="411"/>
    </location>
    <ligand>
        <name>Mg(2+)</name>
        <dbReference type="ChEBI" id="CHEBI:18420"/>
        <label>1</label>
    </ligand>
</feature>
<dbReference type="HOGENOM" id="CLU_045509_0_0_6"/>
<evidence type="ECO:0000256" key="2">
    <source>
        <dbReference type="ARBA" id="ARBA00022598"/>
    </source>
</evidence>
<keyword evidence="8 11" id="KW-0464">Manganese</keyword>
<protein>
    <recommendedName>
        <fullName evidence="10 11">Probable alpha-L-glutamate ligase</fullName>
        <ecNumber evidence="11">6.3.2.-</ecNumber>
    </recommendedName>
</protein>
<dbReference type="InterPro" id="IPR013651">
    <property type="entry name" value="ATP-grasp_RimK-type"/>
</dbReference>
<feature type="binding site" evidence="11">
    <location>
        <position position="423"/>
    </location>
    <ligand>
        <name>Mg(2+)</name>
        <dbReference type="ChEBI" id="CHEBI:18420"/>
        <label>1</label>
    </ligand>
</feature>
<feature type="binding site" evidence="11">
    <location>
        <position position="304"/>
    </location>
    <ligand>
        <name>ATP</name>
        <dbReference type="ChEBI" id="CHEBI:30616"/>
    </ligand>
</feature>
<feature type="binding site" evidence="11">
    <location>
        <position position="423"/>
    </location>
    <ligand>
        <name>Mn(2+)</name>
        <dbReference type="ChEBI" id="CHEBI:29035"/>
        <label>1</label>
    </ligand>
</feature>
<dbReference type="NCBIfam" id="NF007764">
    <property type="entry name" value="PRK10446.1"/>
    <property type="match status" value="1"/>
</dbReference>
<evidence type="ECO:0000256" key="8">
    <source>
        <dbReference type="ARBA" id="ARBA00023211"/>
    </source>
</evidence>
<dbReference type="Gene3D" id="2.40.70.10">
    <property type="entry name" value="Acid Proteases"/>
    <property type="match status" value="1"/>
</dbReference>
<keyword evidence="5 11" id="KW-0067">ATP-binding</keyword>
<comment type="similarity">
    <text evidence="9">In the C-terminal section; belongs to the RimK family.</text>
</comment>
<feature type="binding site" evidence="11">
    <location>
        <position position="423"/>
    </location>
    <ligand>
        <name>Mg(2+)</name>
        <dbReference type="ChEBI" id="CHEBI:18420"/>
        <label>2</label>
    </ligand>
</feature>
<dbReference type="EC" id="6.3.2.-" evidence="11"/>
<dbReference type="InterPro" id="IPR011761">
    <property type="entry name" value="ATP-grasp"/>
</dbReference>
<dbReference type="OrthoDB" id="3865600at2"/>
<proteinExistence type="inferred from homology"/>
<dbReference type="Proteomes" id="UP000032266">
    <property type="component" value="Chromosome"/>
</dbReference>
<dbReference type="InterPro" id="IPR023533">
    <property type="entry name" value="RimK"/>
</dbReference>
<feature type="domain" description="ATP-grasp" evidence="12">
    <location>
        <begin position="267"/>
        <end position="450"/>
    </location>
</feature>
<dbReference type="Pfam" id="PF18030">
    <property type="entry name" value="Rimk_N"/>
    <property type="match status" value="1"/>
</dbReference>
<evidence type="ECO:0000256" key="4">
    <source>
        <dbReference type="ARBA" id="ARBA00022741"/>
    </source>
</evidence>
<feature type="binding site" evidence="11">
    <location>
        <position position="423"/>
    </location>
    <ligand>
        <name>Mn(2+)</name>
        <dbReference type="ChEBI" id="CHEBI:29035"/>
        <label>2</label>
    </ligand>
</feature>
<dbReference type="GO" id="GO:0016740">
    <property type="term" value="F:transferase activity"/>
    <property type="evidence" value="ECO:0007669"/>
    <property type="project" value="UniProtKB-KW"/>
</dbReference>
<dbReference type="InterPro" id="IPR041107">
    <property type="entry name" value="Rimk_N"/>
</dbReference>
<evidence type="ECO:0000256" key="10">
    <source>
        <dbReference type="ARBA" id="ARBA00072141"/>
    </source>
</evidence>
<dbReference type="GO" id="GO:0005737">
    <property type="term" value="C:cytoplasm"/>
    <property type="evidence" value="ECO:0007669"/>
    <property type="project" value="TreeGrafter"/>
</dbReference>
<evidence type="ECO:0000256" key="9">
    <source>
        <dbReference type="ARBA" id="ARBA00061239"/>
    </source>
</evidence>
<accession>A0A0C5VI46</accession>
<dbReference type="GO" id="GO:0009432">
    <property type="term" value="P:SOS response"/>
    <property type="evidence" value="ECO:0007669"/>
    <property type="project" value="TreeGrafter"/>
</dbReference>
<name>A0A0C5VI46_9GAMM</name>
<dbReference type="PATRIC" id="fig|1445510.3.peg.967"/>
<dbReference type="PANTHER" id="PTHR21621">
    <property type="entry name" value="RIBOSOMAL PROTEIN S6 MODIFICATION PROTEIN"/>
    <property type="match status" value="1"/>
</dbReference>
<keyword evidence="7 11" id="KW-0648">Protein biosynthesis</keyword>
<keyword evidence="13" id="KW-0808">Transferase</keyword>
<dbReference type="Pfam" id="PF08443">
    <property type="entry name" value="RimK"/>
    <property type="match status" value="1"/>
</dbReference>
<comment type="similarity">
    <text evidence="11">Belongs to the RimK family.</text>
</comment>
<evidence type="ECO:0000313" key="14">
    <source>
        <dbReference type="Proteomes" id="UP000032266"/>
    </source>
</evidence>
<feature type="binding site" evidence="11">
    <location>
        <position position="425"/>
    </location>
    <ligand>
        <name>Mg(2+)</name>
        <dbReference type="ChEBI" id="CHEBI:18420"/>
        <label>2</label>
    </ligand>
</feature>
<dbReference type="InterPro" id="IPR021109">
    <property type="entry name" value="Peptidase_aspartic_dom_sf"/>
</dbReference>
<dbReference type="GO" id="GO:0005524">
    <property type="term" value="F:ATP binding"/>
    <property type="evidence" value="ECO:0007669"/>
    <property type="project" value="UniProtKB-UniRule"/>
</dbReference>
<evidence type="ECO:0000313" key="13">
    <source>
        <dbReference type="EMBL" id="AJQ93038.1"/>
    </source>
</evidence>
<keyword evidence="2 11" id="KW-0436">Ligase</keyword>
<dbReference type="Pfam" id="PF05618">
    <property type="entry name" value="Zn_protease"/>
    <property type="match status" value="1"/>
</dbReference>
<dbReference type="STRING" id="1445510.YC6258_00988"/>
<evidence type="ECO:0000256" key="3">
    <source>
        <dbReference type="ARBA" id="ARBA00022723"/>
    </source>
</evidence>
<dbReference type="Gene3D" id="3.30.1490.20">
    <property type="entry name" value="ATP-grasp fold, A domain"/>
    <property type="match status" value="1"/>
</dbReference>
<sequence>MPENKLIVGSEEWCCFSSLGIPAIKARVDSGAKTSSIHAFNITSFKRAGTTWVSFEVHPIQKDRRTVVRCEAPVVDRRAVKSSSGDSERRYVIKTLLSIGGNEWEIELTLANRDSMGYRMLLGREAMNGRMLVDPEARLNLGNFSEADLIGYYGTPESNQSGLKIALLASNPDLYSNQRLIEAGEERGHDMTFLNMRYCYMRIDATNPEVHYRGGTNISEFDAVLTRIKPSMTFYGCALTRQFESMNIATINSSTAIAQSRDKLYSLQLLLKSGIDIPTTGFANSPMDTSDLIDMVGGAPLVVKLLEGAQGRGVFLAETRKAGESVINAFKSLHANLLVQEFVKEAEGKDLRCFVIDGKVVASIERKAAPGEFRANLHQGGSASVVKITPEEKRLAIKAAKTLGLSVAGVDIIRSSKGPLLLEVNSSPGLEGVESATGKDIAGMIITSVEKRLGWRRELGPNPDIVYE</sequence>
<feature type="binding site" evidence="11">
    <location>
        <position position="411"/>
    </location>
    <ligand>
        <name>Mn(2+)</name>
        <dbReference type="ChEBI" id="CHEBI:29035"/>
        <label>1</label>
    </ligand>
</feature>
<evidence type="ECO:0000259" key="12">
    <source>
        <dbReference type="PROSITE" id="PS50975"/>
    </source>
</evidence>
<dbReference type="GO" id="GO:0046872">
    <property type="term" value="F:metal ion binding"/>
    <property type="evidence" value="ECO:0007669"/>
    <property type="project" value="UniProtKB-KW"/>
</dbReference>
<dbReference type="InterPro" id="IPR013815">
    <property type="entry name" value="ATP_grasp_subdomain_1"/>
</dbReference>
<gene>
    <name evidence="11" type="primary">rimK</name>
    <name evidence="13" type="ORF">YC6258_00988</name>
</gene>
<dbReference type="AlphaFoldDB" id="A0A0C5VI46"/>
<dbReference type="FunFam" id="3.30.1490.20:FF:000005">
    <property type="entry name" value="Probable alpha-L-glutamate ligase 1"/>
    <property type="match status" value="1"/>
</dbReference>
<dbReference type="EMBL" id="CP007142">
    <property type="protein sequence ID" value="AJQ93038.1"/>
    <property type="molecule type" value="Genomic_DNA"/>
</dbReference>
<evidence type="ECO:0000256" key="5">
    <source>
        <dbReference type="ARBA" id="ARBA00022840"/>
    </source>
</evidence>
<dbReference type="GO" id="GO:0018169">
    <property type="term" value="F:ribosomal S6-glutamic acid ligase activity"/>
    <property type="evidence" value="ECO:0007669"/>
    <property type="project" value="TreeGrafter"/>
</dbReference>
<dbReference type="SUPFAM" id="SSF50630">
    <property type="entry name" value="Acid proteases"/>
    <property type="match status" value="1"/>
</dbReference>
<comment type="cofactor">
    <cofactor evidence="1">
        <name>Mn(2+)</name>
        <dbReference type="ChEBI" id="CHEBI:29035"/>
    </cofactor>
</comment>
<evidence type="ECO:0000256" key="1">
    <source>
        <dbReference type="ARBA" id="ARBA00001936"/>
    </source>
</evidence>
<dbReference type="PROSITE" id="PS50975">
    <property type="entry name" value="ATP_GRASP"/>
    <property type="match status" value="1"/>
</dbReference>
<feature type="binding site" evidence="11">
    <location>
        <begin position="374"/>
        <end position="376"/>
    </location>
    <ligand>
        <name>ATP</name>
        <dbReference type="ChEBI" id="CHEBI:30616"/>
    </ligand>
</feature>
<dbReference type="PANTHER" id="PTHR21621:SF7">
    <property type="entry name" value="RIBOSOMAL PROTEIN BS6--L-GLUTAMATE LIGASE"/>
    <property type="match status" value="1"/>
</dbReference>
<dbReference type="InterPro" id="IPR008503">
    <property type="entry name" value="Asp_endopeptidase"/>
</dbReference>
<feature type="binding site" evidence="11">
    <location>
        <position position="425"/>
    </location>
    <ligand>
        <name>Mn(2+)</name>
        <dbReference type="ChEBI" id="CHEBI:29035"/>
        <label>2</label>
    </ligand>
</feature>
<keyword evidence="14" id="KW-1185">Reference proteome</keyword>
<dbReference type="InterPro" id="IPR004666">
    <property type="entry name" value="Rp_bS6_RimK/Lys_biosynth_LsyX"/>
</dbReference>